<dbReference type="OrthoDB" id="786390at2759"/>
<dbReference type="STRING" id="4565.A0A3B6TA48"/>
<dbReference type="Proteomes" id="UP000019116">
    <property type="component" value="Chromosome 7D"/>
</dbReference>
<dbReference type="Gramene" id="TraesMAC7D03G04304520.1">
    <property type="protein sequence ID" value="TraesMAC7D03G04304520.1.CDS1"/>
    <property type="gene ID" value="TraesMAC7D03G04304520"/>
</dbReference>
<dbReference type="AlphaFoldDB" id="A0A3B6TA48"/>
<evidence type="ECO:0000313" key="2">
    <source>
        <dbReference type="EnsemblPlants" id="TraesCS7D02G123200.1.cds1"/>
    </source>
</evidence>
<dbReference type="PaxDb" id="4565-Traes_7DS_F4A7C367F.1"/>
<dbReference type="Pfam" id="PF00931">
    <property type="entry name" value="NB-ARC"/>
    <property type="match status" value="1"/>
</dbReference>
<feature type="domain" description="NB-ARC" evidence="1">
    <location>
        <begin position="110"/>
        <end position="237"/>
    </location>
</feature>
<dbReference type="Gramene" id="TraesRN7D0100286100.1">
    <property type="protein sequence ID" value="TraesRN7D0100286100.1"/>
    <property type="gene ID" value="TraesRN7D0100286100"/>
</dbReference>
<name>A0A3B6TA48_WHEAT</name>
<dbReference type="Gene3D" id="3.40.50.300">
    <property type="entry name" value="P-loop containing nucleotide triphosphate hydrolases"/>
    <property type="match status" value="1"/>
</dbReference>
<dbReference type="Gramene" id="TraesJUL7D03G04355670.1">
    <property type="protein sequence ID" value="TraesJUL7D03G04355670.1.CDS1"/>
    <property type="gene ID" value="TraesJUL7D03G04355670"/>
</dbReference>
<dbReference type="Gramene" id="TraesCAD_scaffold_053837_01G000400.1">
    <property type="protein sequence ID" value="TraesCAD_scaffold_053837_01G000400.1"/>
    <property type="gene ID" value="TraesCAD_scaffold_053837_01G000400"/>
</dbReference>
<dbReference type="GO" id="GO:0043531">
    <property type="term" value="F:ADP binding"/>
    <property type="evidence" value="ECO:0007669"/>
    <property type="project" value="InterPro"/>
</dbReference>
<evidence type="ECO:0000259" key="1">
    <source>
        <dbReference type="Pfam" id="PF00931"/>
    </source>
</evidence>
<keyword evidence="3" id="KW-1185">Reference proteome</keyword>
<dbReference type="Gramene" id="TraesCLE_scaffold_059793_01G000400.1">
    <property type="protein sequence ID" value="TraesCLE_scaffold_059793_01G000400.1"/>
    <property type="gene ID" value="TraesCLE_scaffold_059793_01G000400"/>
</dbReference>
<dbReference type="Gramene" id="TraesROB_scaffold_060017_01G000400.1">
    <property type="protein sequence ID" value="TraesROB_scaffold_060017_01G000400.1"/>
    <property type="gene ID" value="TraesROB_scaffold_060017_01G000400"/>
</dbReference>
<dbReference type="Gramene" id="TraesNOR7D03G04360640.1">
    <property type="protein sequence ID" value="TraesNOR7D03G04360640.1.CDS1"/>
    <property type="gene ID" value="TraesNOR7D03G04360640"/>
</dbReference>
<dbReference type="EnsemblPlants" id="TraesCS7D02G123200.1">
    <property type="protein sequence ID" value="TraesCS7D02G123200.1.cds1"/>
    <property type="gene ID" value="TraesCS7D02G123200"/>
</dbReference>
<dbReference type="PRINTS" id="PR00364">
    <property type="entry name" value="DISEASERSIST"/>
</dbReference>
<dbReference type="Gramene" id="TraesCS7D03G0277100.1">
    <property type="protein sequence ID" value="TraesCS7D03G0277100.1.CDS1"/>
    <property type="gene ID" value="TraesCS7D03G0277100"/>
</dbReference>
<dbReference type="InterPro" id="IPR002182">
    <property type="entry name" value="NB-ARC"/>
</dbReference>
<dbReference type="PANTHER" id="PTHR36766:SF64">
    <property type="entry name" value="OS12G0206100 PROTEIN"/>
    <property type="match status" value="1"/>
</dbReference>
<evidence type="ECO:0000313" key="3">
    <source>
        <dbReference type="Proteomes" id="UP000019116"/>
    </source>
</evidence>
<proteinExistence type="predicted"/>
<protein>
    <recommendedName>
        <fullName evidence="1">NB-ARC domain-containing protein</fullName>
    </recommendedName>
</protein>
<dbReference type="Gramene" id="TraesCS7D02G123200.1">
    <property type="protein sequence ID" value="TraesCS7D02G123200.1.cds1"/>
    <property type="gene ID" value="TraesCS7D02G123200"/>
</dbReference>
<dbReference type="SUPFAM" id="SSF52540">
    <property type="entry name" value="P-loop containing nucleoside triphosphate hydrolases"/>
    <property type="match status" value="1"/>
</dbReference>
<dbReference type="Gramene" id="TraesWEE_scaffold_001944_01G000200.1">
    <property type="protein sequence ID" value="TraesWEE_scaffold_001944_01G000200.1"/>
    <property type="gene ID" value="TraesWEE_scaffold_001944_01G000200"/>
</dbReference>
<dbReference type="InterPro" id="IPR027417">
    <property type="entry name" value="P-loop_NTPase"/>
</dbReference>
<reference evidence="2" key="1">
    <citation type="submission" date="2018-08" db="EMBL/GenBank/DDBJ databases">
        <authorList>
            <person name="Rossello M."/>
        </authorList>
    </citation>
    <scope>NUCLEOTIDE SEQUENCE [LARGE SCALE GENOMIC DNA]</scope>
    <source>
        <strain evidence="2">cv. Chinese Spring</strain>
    </source>
</reference>
<reference evidence="2" key="2">
    <citation type="submission" date="2018-10" db="UniProtKB">
        <authorList>
            <consortium name="EnsemblPlants"/>
        </authorList>
    </citation>
    <scope>IDENTIFICATION</scope>
</reference>
<dbReference type="OMA" id="CDFANME"/>
<organism evidence="2">
    <name type="scientific">Triticum aestivum</name>
    <name type="common">Wheat</name>
    <dbReference type="NCBI Taxonomy" id="4565"/>
    <lineage>
        <taxon>Eukaryota</taxon>
        <taxon>Viridiplantae</taxon>
        <taxon>Streptophyta</taxon>
        <taxon>Embryophyta</taxon>
        <taxon>Tracheophyta</taxon>
        <taxon>Spermatophyta</taxon>
        <taxon>Magnoliopsida</taxon>
        <taxon>Liliopsida</taxon>
        <taxon>Poales</taxon>
        <taxon>Poaceae</taxon>
        <taxon>BOP clade</taxon>
        <taxon>Pooideae</taxon>
        <taxon>Triticodae</taxon>
        <taxon>Triticeae</taxon>
        <taxon>Triticinae</taxon>
        <taxon>Triticum</taxon>
    </lineage>
</organism>
<sequence>MATSRAGWRSSRPSPTRTFQYEALRRKAQIGDSTSRKVLGYVTHHSPLLFRFAMSRKLKGVLNKIKELVEEMNTFGLENSVNRMEQQHTWRQTHSKLDESTELFGRDDDKKGVVKLLLDQQNQRRVQVLPIFGMGGLGKTTRAKMVYNDREVQHHFQLKIWHCVADNFDVIAILKSIIELAIDDLPENEKALARKGGWCMSGNIELLQKKLEEVIGRKRFLLVLDDVWNEEKRTWDDELKPLLCSVGGPGRSQLQKTTTFAARFAENYQVGNSLQKTL</sequence>
<accession>A0A3B6TA48</accession>
<dbReference type="PANTHER" id="PTHR36766">
    <property type="entry name" value="PLANT BROAD-SPECTRUM MILDEW RESISTANCE PROTEIN RPW8"/>
    <property type="match status" value="1"/>
</dbReference>